<evidence type="ECO:0000256" key="1">
    <source>
        <dbReference type="ARBA" id="ARBA00009902"/>
    </source>
</evidence>
<dbReference type="GO" id="GO:0004575">
    <property type="term" value="F:sucrose alpha-glucosidase activity"/>
    <property type="evidence" value="ECO:0007669"/>
    <property type="project" value="TreeGrafter"/>
</dbReference>
<dbReference type="PROSITE" id="PS00609">
    <property type="entry name" value="GLYCOSYL_HYDROL_F32"/>
    <property type="match status" value="1"/>
</dbReference>
<keyword evidence="3" id="KW-0326">Glycosidase</keyword>
<dbReference type="Proteomes" id="UP000886890">
    <property type="component" value="Unassembled WGS sequence"/>
</dbReference>
<keyword evidence="2 5" id="KW-0378">Hydrolase</keyword>
<sequence>MKKEFVVTGNYLKVPMIRDGEKCEIRFLVDGEKVWQFRIPVKTDQKGEFTGGYAELPTGNLRGRKMTVETDGEWLPKGILQSDELSVKRGEVYPQLHFAPVSGWLNDPNGLCYYKGEYHLFFQHNMFDVEWDNMSWGHAVSKDLLHWTQLNEALLPDGEGTMYSGSAIVNFRGEDLCPKDAMVLFYTCAGGQSEWSAGRKFVQKAAFSEDGRVFHKLPGVIVPHIEEENRDPKVGWLEEKGIYYMALFLKNHEFAILTSLNLREWKETQRLEIPESWECPDLLCFSCGDGKERWIFWTADGYYLVGSFDGEHFETEQGIRCLYGNQVPYAAQTFWGTKRRIQIPWLRIRWEDKPYQSVMGIPRELELKEQDGEQILAAHLPGELWQQQKTLYRGVPGKWAELEIPKEKSIIVSVKNPGNQSFSVQLCCVYVGWEKETGQLTIADESFTLPCAADLNVVLDRDLVEVSCNGDTVCYYKKAETGTESKIVLEGDVTVEAGVL</sequence>
<dbReference type="GO" id="GO:0005737">
    <property type="term" value="C:cytoplasm"/>
    <property type="evidence" value="ECO:0007669"/>
    <property type="project" value="TreeGrafter"/>
</dbReference>
<dbReference type="CDD" id="cd18622">
    <property type="entry name" value="GH32_Inu-like"/>
    <property type="match status" value="1"/>
</dbReference>
<evidence type="ECO:0000256" key="2">
    <source>
        <dbReference type="ARBA" id="ARBA00022801"/>
    </source>
</evidence>
<evidence type="ECO:0000313" key="6">
    <source>
        <dbReference type="Proteomes" id="UP000886890"/>
    </source>
</evidence>
<dbReference type="GO" id="GO:0005987">
    <property type="term" value="P:sucrose catabolic process"/>
    <property type="evidence" value="ECO:0007669"/>
    <property type="project" value="TreeGrafter"/>
</dbReference>
<reference evidence="5" key="2">
    <citation type="submission" date="2021-04" db="EMBL/GenBank/DDBJ databases">
        <authorList>
            <person name="Gilroy R."/>
        </authorList>
    </citation>
    <scope>NUCLEOTIDE SEQUENCE</scope>
    <source>
        <strain evidence="5">CHK183-1962</strain>
    </source>
</reference>
<dbReference type="SUPFAM" id="SSF75005">
    <property type="entry name" value="Arabinanase/levansucrase/invertase"/>
    <property type="match status" value="1"/>
</dbReference>
<dbReference type="InterPro" id="IPR023296">
    <property type="entry name" value="Glyco_hydro_beta-prop_sf"/>
</dbReference>
<dbReference type="InterPro" id="IPR018053">
    <property type="entry name" value="Glyco_hydro_32_AS"/>
</dbReference>
<dbReference type="Gene3D" id="2.115.10.20">
    <property type="entry name" value="Glycosyl hydrolase domain, family 43"/>
    <property type="match status" value="1"/>
</dbReference>
<dbReference type="EMBL" id="DXEK01000084">
    <property type="protein sequence ID" value="HIX76978.1"/>
    <property type="molecule type" value="Genomic_DNA"/>
</dbReference>
<dbReference type="InterPro" id="IPR001362">
    <property type="entry name" value="Glyco_hydro_32"/>
</dbReference>
<protein>
    <submittedName>
        <fullName evidence="5">Glycoside hydrolase family 32 protein</fullName>
    </submittedName>
</protein>
<evidence type="ECO:0000259" key="4">
    <source>
        <dbReference type="Pfam" id="PF00251"/>
    </source>
</evidence>
<comment type="caution">
    <text evidence="5">The sequence shown here is derived from an EMBL/GenBank/DDBJ whole genome shotgun (WGS) entry which is preliminary data.</text>
</comment>
<reference evidence="5" key="1">
    <citation type="journal article" date="2021" name="PeerJ">
        <title>Extensive microbial diversity within the chicken gut microbiome revealed by metagenomics and culture.</title>
        <authorList>
            <person name="Gilroy R."/>
            <person name="Ravi A."/>
            <person name="Getino M."/>
            <person name="Pursley I."/>
            <person name="Horton D.L."/>
            <person name="Alikhan N.F."/>
            <person name="Baker D."/>
            <person name="Gharbi K."/>
            <person name="Hall N."/>
            <person name="Watson M."/>
            <person name="Adriaenssens E.M."/>
            <person name="Foster-Nyarko E."/>
            <person name="Jarju S."/>
            <person name="Secka A."/>
            <person name="Antonio M."/>
            <person name="Oren A."/>
            <person name="Chaudhuri R.R."/>
            <person name="La Ragione R."/>
            <person name="Hildebrand F."/>
            <person name="Pallen M.J."/>
        </authorList>
    </citation>
    <scope>NUCLEOTIDE SEQUENCE</scope>
    <source>
        <strain evidence="5">CHK183-1962</strain>
    </source>
</reference>
<name>A0A9D2BI57_9FIRM</name>
<evidence type="ECO:0000256" key="3">
    <source>
        <dbReference type="ARBA" id="ARBA00023295"/>
    </source>
</evidence>
<dbReference type="SMART" id="SM00640">
    <property type="entry name" value="Glyco_32"/>
    <property type="match status" value="1"/>
</dbReference>
<organism evidence="5 6">
    <name type="scientific">Candidatus Fusicatenibacter merdavium</name>
    <dbReference type="NCBI Taxonomy" id="2838600"/>
    <lineage>
        <taxon>Bacteria</taxon>
        <taxon>Bacillati</taxon>
        <taxon>Bacillota</taxon>
        <taxon>Clostridia</taxon>
        <taxon>Lachnospirales</taxon>
        <taxon>Lachnospiraceae</taxon>
        <taxon>Fusicatenibacter</taxon>
    </lineage>
</organism>
<evidence type="ECO:0000313" key="5">
    <source>
        <dbReference type="EMBL" id="HIX76978.1"/>
    </source>
</evidence>
<accession>A0A9D2BI57</accession>
<feature type="domain" description="Glycosyl hydrolase family 32 N-terminal" evidence="4">
    <location>
        <begin position="97"/>
        <end position="374"/>
    </location>
</feature>
<dbReference type="PANTHER" id="PTHR42800">
    <property type="entry name" value="EXOINULINASE INUD (AFU_ORTHOLOGUE AFUA_5G00480)"/>
    <property type="match status" value="1"/>
</dbReference>
<proteinExistence type="inferred from homology"/>
<dbReference type="PANTHER" id="PTHR42800:SF1">
    <property type="entry name" value="EXOINULINASE INUD (AFU_ORTHOLOGUE AFUA_5G00480)"/>
    <property type="match status" value="1"/>
</dbReference>
<gene>
    <name evidence="5" type="ORF">H9734_05195</name>
</gene>
<dbReference type="AlphaFoldDB" id="A0A9D2BI57"/>
<comment type="similarity">
    <text evidence="1">Belongs to the glycosyl hydrolase 32 family.</text>
</comment>
<dbReference type="Pfam" id="PF00251">
    <property type="entry name" value="Glyco_hydro_32N"/>
    <property type="match status" value="1"/>
</dbReference>
<dbReference type="InterPro" id="IPR013148">
    <property type="entry name" value="Glyco_hydro_32_N"/>
</dbReference>